<organism evidence="2 3">
    <name type="scientific">Kineosphaera limosa NBRC 100340</name>
    <dbReference type="NCBI Taxonomy" id="1184609"/>
    <lineage>
        <taxon>Bacteria</taxon>
        <taxon>Bacillati</taxon>
        <taxon>Actinomycetota</taxon>
        <taxon>Actinomycetes</taxon>
        <taxon>Micrococcales</taxon>
        <taxon>Dermatophilaceae</taxon>
        <taxon>Kineosphaera</taxon>
    </lineage>
</organism>
<dbReference type="OrthoDB" id="5149635at2"/>
<keyword evidence="3" id="KW-1185">Reference proteome</keyword>
<dbReference type="eggNOG" id="ENOG50349SM">
    <property type="taxonomic scope" value="Bacteria"/>
</dbReference>
<protein>
    <recommendedName>
        <fullName evidence="4">YokE-like PH domain-containing protein</fullName>
    </recommendedName>
</protein>
<feature type="compositionally biased region" description="Low complexity" evidence="1">
    <location>
        <begin position="184"/>
        <end position="203"/>
    </location>
</feature>
<evidence type="ECO:0000313" key="2">
    <source>
        <dbReference type="EMBL" id="GAB98285.1"/>
    </source>
</evidence>
<comment type="caution">
    <text evidence="2">The sequence shown here is derived from an EMBL/GenBank/DDBJ whole genome shotgun (WGS) entry which is preliminary data.</text>
</comment>
<evidence type="ECO:0000256" key="1">
    <source>
        <dbReference type="SAM" id="MobiDB-lite"/>
    </source>
</evidence>
<dbReference type="Proteomes" id="UP000008366">
    <property type="component" value="Unassembled WGS sequence"/>
</dbReference>
<feature type="region of interest" description="Disordered" evidence="1">
    <location>
        <begin position="158"/>
        <end position="227"/>
    </location>
</feature>
<evidence type="ECO:0008006" key="4">
    <source>
        <dbReference type="Google" id="ProtNLM"/>
    </source>
</evidence>
<dbReference type="EMBL" id="BAHD01000122">
    <property type="protein sequence ID" value="GAB98285.1"/>
    <property type="molecule type" value="Genomic_DNA"/>
</dbReference>
<sequence length="264" mass="26458">MVVLRRDIAEAVSRMSVTFGIRSAVRNLHESLEEGELVQALVACFYSGSDGLLVLTDRRVIALRDDFSKFRLQAVPLRDIRALDYAPAIHDGLAVLTATGRVAVRKMNRADSDSFAAAVVAAVPGVIVGASRPHQAFRPDAGQGDHAADSAAHGVAALGAGSSPVSGPRAGSGAESAPQADPLAAARDQGAVAGAAVAAASGAPNDDGAATGGSTPSGRAASSEADGGEADKDVLLGVLADLHAKGLLTADELATKIAQVTAAP</sequence>
<reference evidence="2 3" key="1">
    <citation type="submission" date="2012-08" db="EMBL/GenBank/DDBJ databases">
        <title>Whole genome shotgun sequence of Kineosphaera limosa NBRC 100340.</title>
        <authorList>
            <person name="Yoshida I."/>
            <person name="Isaki S."/>
            <person name="Hosoyama A."/>
            <person name="Tsuchikane K."/>
            <person name="Katsumata H."/>
            <person name="Ando Y."/>
            <person name="Ohji S."/>
            <person name="Hamada M."/>
            <person name="Tamura T."/>
            <person name="Yamazoe A."/>
            <person name="Yamazaki S."/>
            <person name="Fujita N."/>
        </authorList>
    </citation>
    <scope>NUCLEOTIDE SEQUENCE [LARGE SCALE GENOMIC DNA]</scope>
    <source>
        <strain evidence="2 3">NBRC 100340</strain>
    </source>
</reference>
<dbReference type="RefSeq" id="WP_006594817.1">
    <property type="nucleotide sequence ID" value="NZ_BAHD01000122.1"/>
</dbReference>
<name>K6WGA1_9MICO</name>
<accession>K6WGA1</accession>
<evidence type="ECO:0000313" key="3">
    <source>
        <dbReference type="Proteomes" id="UP000008366"/>
    </source>
</evidence>
<gene>
    <name evidence="2" type="ORF">KILIM_122_00020</name>
</gene>
<dbReference type="AlphaFoldDB" id="K6WGA1"/>
<proteinExistence type="predicted"/>